<evidence type="ECO:0000313" key="2">
    <source>
        <dbReference type="Proteomes" id="UP000708208"/>
    </source>
</evidence>
<dbReference type="AlphaFoldDB" id="A0A8J2JNZ7"/>
<organism evidence="1 2">
    <name type="scientific">Allacma fusca</name>
    <dbReference type="NCBI Taxonomy" id="39272"/>
    <lineage>
        <taxon>Eukaryota</taxon>
        <taxon>Metazoa</taxon>
        <taxon>Ecdysozoa</taxon>
        <taxon>Arthropoda</taxon>
        <taxon>Hexapoda</taxon>
        <taxon>Collembola</taxon>
        <taxon>Symphypleona</taxon>
        <taxon>Sminthuridae</taxon>
        <taxon>Allacma</taxon>
    </lineage>
</organism>
<proteinExistence type="predicted"/>
<reference evidence="1" key="1">
    <citation type="submission" date="2021-06" db="EMBL/GenBank/DDBJ databases">
        <authorList>
            <person name="Hodson N. C."/>
            <person name="Mongue J. A."/>
            <person name="Jaron S. K."/>
        </authorList>
    </citation>
    <scope>NUCLEOTIDE SEQUENCE</scope>
</reference>
<evidence type="ECO:0000313" key="1">
    <source>
        <dbReference type="EMBL" id="CAG7721145.1"/>
    </source>
</evidence>
<protein>
    <submittedName>
        <fullName evidence="1">Uncharacterized protein</fullName>
    </submittedName>
</protein>
<sequence length="70" mass="8392">MIVVFQKVNSRKFKIKLVKFGFAFEVTSRPEIPTLEVEIKFKYTMSLLGNQYNRVQFMQHDENPLLKRCH</sequence>
<comment type="caution">
    <text evidence="1">The sequence shown here is derived from an EMBL/GenBank/DDBJ whole genome shotgun (WGS) entry which is preliminary data.</text>
</comment>
<name>A0A8J2JNZ7_9HEXA</name>
<dbReference type="Proteomes" id="UP000708208">
    <property type="component" value="Unassembled WGS sequence"/>
</dbReference>
<keyword evidence="2" id="KW-1185">Reference proteome</keyword>
<gene>
    <name evidence="1" type="ORF">AFUS01_LOCUS10383</name>
</gene>
<accession>A0A8J2JNZ7</accession>
<dbReference type="EMBL" id="CAJVCH010076951">
    <property type="protein sequence ID" value="CAG7721145.1"/>
    <property type="molecule type" value="Genomic_DNA"/>
</dbReference>